<dbReference type="GO" id="GO:0005524">
    <property type="term" value="F:ATP binding"/>
    <property type="evidence" value="ECO:0007669"/>
    <property type="project" value="InterPro"/>
</dbReference>
<dbReference type="InterPro" id="IPR000719">
    <property type="entry name" value="Prot_kinase_dom"/>
</dbReference>
<dbReference type="OrthoDB" id="5979581at2759"/>
<dbReference type="AlphaFoldDB" id="A0A6G1LKP8"/>
<gene>
    <name evidence="2" type="ORF">EJ03DRAFT_101112</name>
</gene>
<proteinExistence type="predicted"/>
<evidence type="ECO:0000313" key="3">
    <source>
        <dbReference type="Proteomes" id="UP000799436"/>
    </source>
</evidence>
<accession>A0A6G1LKP8</accession>
<dbReference type="GO" id="GO:0005634">
    <property type="term" value="C:nucleus"/>
    <property type="evidence" value="ECO:0007669"/>
    <property type="project" value="TreeGrafter"/>
</dbReference>
<organism evidence="2 3">
    <name type="scientific">Teratosphaeria nubilosa</name>
    <dbReference type="NCBI Taxonomy" id="161662"/>
    <lineage>
        <taxon>Eukaryota</taxon>
        <taxon>Fungi</taxon>
        <taxon>Dikarya</taxon>
        <taxon>Ascomycota</taxon>
        <taxon>Pezizomycotina</taxon>
        <taxon>Dothideomycetes</taxon>
        <taxon>Dothideomycetidae</taxon>
        <taxon>Mycosphaerellales</taxon>
        <taxon>Teratosphaeriaceae</taxon>
        <taxon>Teratosphaeria</taxon>
    </lineage>
</organism>
<dbReference type="Proteomes" id="UP000799436">
    <property type="component" value="Unassembled WGS sequence"/>
</dbReference>
<dbReference type="Pfam" id="PF00069">
    <property type="entry name" value="Pkinase"/>
    <property type="match status" value="1"/>
</dbReference>
<dbReference type="SMART" id="SM00220">
    <property type="entry name" value="S_TKc"/>
    <property type="match status" value="1"/>
</dbReference>
<dbReference type="SUPFAM" id="SSF56112">
    <property type="entry name" value="Protein kinase-like (PK-like)"/>
    <property type="match status" value="1"/>
</dbReference>
<keyword evidence="2" id="KW-0418">Kinase</keyword>
<sequence>MTVHSLQNQRCCWRVELEYPSAHIDIYSNSKSLTNNSFKLPSSDSSLYRDQGEPYESTAATPSIGDIRIQGWLLRGVVGTSPITVIHAATHVKSGEVVAVKRLRFGASSKTAEDEVKLSDAIASSIRGHRYSSFVMQKHSVLSNEHSYTSVYEVYLLWKPLARGDFTQFGILGKWHAQPETVKKAIFVQILLGLSALPDCGWIHRDLKPANLGIVDLGDRPLAIIMDEAQSIRQSAEGHRPRVAHCGTVGYLAPELENSSYSPRYGKEVDIWSVGAVAVFQFILGRIPWSCKHNMFVPKLEARDRSLEVFQDLKASLLRQPKDNLKWLVGSMLEENPRHRPTLSQILSHVLLHGVRDLFNLQLNADKHAGMKRPRTT</sequence>
<dbReference type="PANTHER" id="PTHR44167:SF30">
    <property type="entry name" value="PHOSPHORYLASE KINASE"/>
    <property type="match status" value="1"/>
</dbReference>
<dbReference type="Gene3D" id="1.10.510.10">
    <property type="entry name" value="Transferase(Phosphotransferase) domain 1"/>
    <property type="match status" value="1"/>
</dbReference>
<dbReference type="InterPro" id="IPR011009">
    <property type="entry name" value="Kinase-like_dom_sf"/>
</dbReference>
<feature type="domain" description="Protein kinase" evidence="1">
    <location>
        <begin position="72"/>
        <end position="352"/>
    </location>
</feature>
<dbReference type="PANTHER" id="PTHR44167">
    <property type="entry name" value="OVARIAN-SPECIFIC SERINE/THREONINE-PROTEIN KINASE LOK-RELATED"/>
    <property type="match status" value="1"/>
</dbReference>
<name>A0A6G1LKP8_9PEZI</name>
<dbReference type="GO" id="GO:0004674">
    <property type="term" value="F:protein serine/threonine kinase activity"/>
    <property type="evidence" value="ECO:0007669"/>
    <property type="project" value="TreeGrafter"/>
</dbReference>
<reference evidence="2" key="1">
    <citation type="journal article" date="2020" name="Stud. Mycol.">
        <title>101 Dothideomycetes genomes: a test case for predicting lifestyles and emergence of pathogens.</title>
        <authorList>
            <person name="Haridas S."/>
            <person name="Albert R."/>
            <person name="Binder M."/>
            <person name="Bloem J."/>
            <person name="Labutti K."/>
            <person name="Salamov A."/>
            <person name="Andreopoulos B."/>
            <person name="Baker S."/>
            <person name="Barry K."/>
            <person name="Bills G."/>
            <person name="Bluhm B."/>
            <person name="Cannon C."/>
            <person name="Castanera R."/>
            <person name="Culley D."/>
            <person name="Daum C."/>
            <person name="Ezra D."/>
            <person name="Gonzalez J."/>
            <person name="Henrissat B."/>
            <person name="Kuo A."/>
            <person name="Liang C."/>
            <person name="Lipzen A."/>
            <person name="Lutzoni F."/>
            <person name="Magnuson J."/>
            <person name="Mondo S."/>
            <person name="Nolan M."/>
            <person name="Ohm R."/>
            <person name="Pangilinan J."/>
            <person name="Park H.-J."/>
            <person name="Ramirez L."/>
            <person name="Alfaro M."/>
            <person name="Sun H."/>
            <person name="Tritt A."/>
            <person name="Yoshinaga Y."/>
            <person name="Zwiers L.-H."/>
            <person name="Turgeon B."/>
            <person name="Goodwin S."/>
            <person name="Spatafora J."/>
            <person name="Crous P."/>
            <person name="Grigoriev I."/>
        </authorList>
    </citation>
    <scope>NUCLEOTIDE SEQUENCE</scope>
    <source>
        <strain evidence="2">CBS 116005</strain>
    </source>
</reference>
<protein>
    <submittedName>
        <fullName evidence="2">Kinase-like protein</fullName>
    </submittedName>
</protein>
<keyword evidence="3" id="KW-1185">Reference proteome</keyword>
<dbReference type="EMBL" id="ML995810">
    <property type="protein sequence ID" value="KAF2773533.1"/>
    <property type="molecule type" value="Genomic_DNA"/>
</dbReference>
<evidence type="ECO:0000313" key="2">
    <source>
        <dbReference type="EMBL" id="KAF2773533.1"/>
    </source>
</evidence>
<dbReference type="GO" id="GO:0044773">
    <property type="term" value="P:mitotic DNA damage checkpoint signaling"/>
    <property type="evidence" value="ECO:0007669"/>
    <property type="project" value="TreeGrafter"/>
</dbReference>
<evidence type="ECO:0000259" key="1">
    <source>
        <dbReference type="PROSITE" id="PS50011"/>
    </source>
</evidence>
<dbReference type="PROSITE" id="PS50011">
    <property type="entry name" value="PROTEIN_KINASE_DOM"/>
    <property type="match status" value="1"/>
</dbReference>
<keyword evidence="2" id="KW-0808">Transferase</keyword>